<feature type="region of interest" description="Disordered" evidence="4">
    <location>
        <begin position="188"/>
        <end position="225"/>
    </location>
</feature>
<dbReference type="PANTHER" id="PTHR13091">
    <property type="entry name" value="AMPLIFIED IN BREAST CANCER 2-RELATED"/>
    <property type="match status" value="1"/>
</dbReference>
<comment type="similarity">
    <text evidence="1">Belongs to the SMG8 family.</text>
</comment>
<dbReference type="EMBL" id="BJWL01000242">
    <property type="protein sequence ID" value="GFS36137.1"/>
    <property type="molecule type" value="Genomic_DNA"/>
</dbReference>
<feature type="compositionally biased region" description="Low complexity" evidence="4">
    <location>
        <begin position="188"/>
        <end position="218"/>
    </location>
</feature>
<feature type="compositionally biased region" description="Pro residues" evidence="4">
    <location>
        <begin position="34"/>
        <end position="49"/>
    </location>
</feature>
<dbReference type="OrthoDB" id="63589at2759"/>
<evidence type="ECO:0000313" key="5">
    <source>
        <dbReference type="EMBL" id="GFS36137.1"/>
    </source>
</evidence>
<evidence type="ECO:0000256" key="2">
    <source>
        <dbReference type="ARBA" id="ARBA00023161"/>
    </source>
</evidence>
<sequence length="308" mass="33476">MDSPNPPSMRVLIRPPNSTQPTLSPLSSATLSPSIPPPPQPNPPPPPSPQNGVVVVGFIGRRRGDVTQLINRVLDANVFGSGKCDNSFCTQKVYIDEEMKNWFNCRRISYFHDSEKGIMYLQFSSTGCPAMEDFLESSSSFDSELEEPDFGDLQGMLFMFSEGSHFDTQILKKFRILQAAKHAMAPFVRSQTTPPSTSRSHPLSSRTSVSVTSSNNQSPGRSSGILSRNASAISFRSRLGSYTSLFPGQCTPVILFFFLDDFLGINSGPNTEEITDTSSLTQASSLSSLARTNLPMKGSGPVVVATCD</sequence>
<evidence type="ECO:0000256" key="3">
    <source>
        <dbReference type="ARBA" id="ARBA00029509"/>
    </source>
</evidence>
<proteinExistence type="inferred from homology"/>
<dbReference type="AlphaFoldDB" id="A0A7J0DIV9"/>
<feature type="compositionally biased region" description="Low complexity" evidence="4">
    <location>
        <begin position="15"/>
        <end position="33"/>
    </location>
</feature>
<organism evidence="5 6">
    <name type="scientific">Actinidia rufa</name>
    <dbReference type="NCBI Taxonomy" id="165716"/>
    <lineage>
        <taxon>Eukaryota</taxon>
        <taxon>Viridiplantae</taxon>
        <taxon>Streptophyta</taxon>
        <taxon>Embryophyta</taxon>
        <taxon>Tracheophyta</taxon>
        <taxon>Spermatophyta</taxon>
        <taxon>Magnoliopsida</taxon>
        <taxon>eudicotyledons</taxon>
        <taxon>Gunneridae</taxon>
        <taxon>Pentapetalae</taxon>
        <taxon>asterids</taxon>
        <taxon>Ericales</taxon>
        <taxon>Actinidiaceae</taxon>
        <taxon>Actinidia</taxon>
    </lineage>
</organism>
<protein>
    <recommendedName>
        <fullName evidence="3">Nonsense-mediated mRNA decay factor SMG8</fullName>
    </recommendedName>
</protein>
<evidence type="ECO:0000256" key="1">
    <source>
        <dbReference type="ARBA" id="ARBA00006443"/>
    </source>
</evidence>
<dbReference type="GO" id="GO:0000184">
    <property type="term" value="P:nuclear-transcribed mRNA catabolic process, nonsense-mediated decay"/>
    <property type="evidence" value="ECO:0007669"/>
    <property type="project" value="UniProtKB-KW"/>
</dbReference>
<evidence type="ECO:0000313" key="6">
    <source>
        <dbReference type="Proteomes" id="UP000585474"/>
    </source>
</evidence>
<dbReference type="Proteomes" id="UP000585474">
    <property type="component" value="Unassembled WGS sequence"/>
</dbReference>
<dbReference type="InterPro" id="IPR019354">
    <property type="entry name" value="SMG8-like"/>
</dbReference>
<feature type="region of interest" description="Disordered" evidence="4">
    <location>
        <begin position="1"/>
        <end position="52"/>
    </location>
</feature>
<gene>
    <name evidence="5" type="ORF">Acr_00g0044310</name>
</gene>
<keyword evidence="6" id="KW-1185">Reference proteome</keyword>
<reference evidence="6" key="1">
    <citation type="submission" date="2019-07" db="EMBL/GenBank/DDBJ databases">
        <title>De Novo Assembly of kiwifruit Actinidia rufa.</title>
        <authorList>
            <person name="Sugita-Konishi S."/>
            <person name="Sato K."/>
            <person name="Mori E."/>
            <person name="Abe Y."/>
            <person name="Kisaki G."/>
            <person name="Hamano K."/>
            <person name="Suezawa K."/>
            <person name="Otani M."/>
            <person name="Fukuda T."/>
            <person name="Manabe T."/>
            <person name="Gomi K."/>
            <person name="Tabuchi M."/>
            <person name="Akimitsu K."/>
            <person name="Kataoka I."/>
        </authorList>
    </citation>
    <scope>NUCLEOTIDE SEQUENCE [LARGE SCALE GENOMIC DNA]</scope>
    <source>
        <strain evidence="6">cv. Fuchu</strain>
    </source>
</reference>
<accession>A0A7J0DIV9</accession>
<evidence type="ECO:0000256" key="4">
    <source>
        <dbReference type="SAM" id="MobiDB-lite"/>
    </source>
</evidence>
<dbReference type="PANTHER" id="PTHR13091:SF0">
    <property type="entry name" value="NONSENSE-MEDIATED MRNA DECAY FACTOR SMG8"/>
    <property type="match status" value="1"/>
</dbReference>
<name>A0A7J0DIV9_9ERIC</name>
<keyword evidence="2" id="KW-0866">Nonsense-mediated mRNA decay</keyword>
<comment type="caution">
    <text evidence="5">The sequence shown here is derived from an EMBL/GenBank/DDBJ whole genome shotgun (WGS) entry which is preliminary data.</text>
</comment>